<name>A0A559K8Y6_9BACL</name>
<dbReference type="EMBL" id="VNJI01000022">
    <property type="protein sequence ID" value="TVY08590.1"/>
    <property type="molecule type" value="Genomic_DNA"/>
</dbReference>
<keyword evidence="3" id="KW-1185">Reference proteome</keyword>
<reference evidence="2 3" key="1">
    <citation type="submission" date="2019-07" db="EMBL/GenBank/DDBJ databases">
        <authorList>
            <person name="Kim J."/>
        </authorList>
    </citation>
    <scope>NUCLEOTIDE SEQUENCE [LARGE SCALE GENOMIC DNA]</scope>
    <source>
        <strain evidence="2 3">JC52</strain>
    </source>
</reference>
<dbReference type="GO" id="GO:0000166">
    <property type="term" value="F:nucleotide binding"/>
    <property type="evidence" value="ECO:0007669"/>
    <property type="project" value="InterPro"/>
</dbReference>
<dbReference type="InterPro" id="IPR036291">
    <property type="entry name" value="NAD(P)-bd_dom_sf"/>
</dbReference>
<dbReference type="AlphaFoldDB" id="A0A559K8Y6"/>
<dbReference type="OrthoDB" id="128220at2"/>
<proteinExistence type="predicted"/>
<feature type="domain" description="Gfo/Idh/MocA-like oxidoreductase N-terminal" evidence="1">
    <location>
        <begin position="44"/>
        <end position="129"/>
    </location>
</feature>
<sequence length="295" mass="32373">MIGLDTSHVSHFTKVLNSPEHENHIPGGRIVTAYRGVPSADFEASYSRIDRFSSELQSEYGVELVGSAEEVAERSDAIFLMSVDGRVHRELFRRIAPYGKPVFIDKPLAVDSRSARDIAQLAERYGVKWMSCSSRRFSASFTEELERTGEGDIIGADMYGPMPLEPTQPGLFWYGIHIVDMLYRALGQGCTHVTATTGDDHDLVVGVWKDGRIGTIRGNRMGNKTAGGLLHRTASTRFVDVERSSTRAYAAAVGQAMQMFTTGVVPINPAETLEIVRFIEAANESRATGGKTVVL</sequence>
<evidence type="ECO:0000259" key="1">
    <source>
        <dbReference type="Pfam" id="PF01408"/>
    </source>
</evidence>
<evidence type="ECO:0000313" key="2">
    <source>
        <dbReference type="EMBL" id="TVY08590.1"/>
    </source>
</evidence>
<dbReference type="InterPro" id="IPR051450">
    <property type="entry name" value="Gfo/Idh/MocA_Oxidoreductases"/>
</dbReference>
<protein>
    <submittedName>
        <fullName evidence="2">Gfo/Idh/MocA family oxidoreductase</fullName>
    </submittedName>
</protein>
<dbReference type="Pfam" id="PF01408">
    <property type="entry name" value="GFO_IDH_MocA"/>
    <property type="match status" value="1"/>
</dbReference>
<accession>A0A559K8Y6</accession>
<dbReference type="InterPro" id="IPR000683">
    <property type="entry name" value="Gfo/Idh/MocA-like_OxRdtase_N"/>
</dbReference>
<dbReference type="Proteomes" id="UP000317036">
    <property type="component" value="Unassembled WGS sequence"/>
</dbReference>
<dbReference type="Gene3D" id="3.40.50.720">
    <property type="entry name" value="NAD(P)-binding Rossmann-like Domain"/>
    <property type="match status" value="1"/>
</dbReference>
<dbReference type="PANTHER" id="PTHR43377:SF1">
    <property type="entry name" value="BILIVERDIN REDUCTASE A"/>
    <property type="match status" value="1"/>
</dbReference>
<evidence type="ECO:0000313" key="3">
    <source>
        <dbReference type="Proteomes" id="UP000317036"/>
    </source>
</evidence>
<dbReference type="Gene3D" id="3.30.360.10">
    <property type="entry name" value="Dihydrodipicolinate Reductase, domain 2"/>
    <property type="match status" value="1"/>
</dbReference>
<dbReference type="SUPFAM" id="SSF51735">
    <property type="entry name" value="NAD(P)-binding Rossmann-fold domains"/>
    <property type="match status" value="1"/>
</dbReference>
<gene>
    <name evidence="2" type="ORF">FPZ49_18320</name>
</gene>
<dbReference type="PANTHER" id="PTHR43377">
    <property type="entry name" value="BILIVERDIN REDUCTASE A"/>
    <property type="match status" value="1"/>
</dbReference>
<organism evidence="2 3">
    <name type="scientific">Paenibacillus cremeus</name>
    <dbReference type="NCBI Taxonomy" id="2163881"/>
    <lineage>
        <taxon>Bacteria</taxon>
        <taxon>Bacillati</taxon>
        <taxon>Bacillota</taxon>
        <taxon>Bacilli</taxon>
        <taxon>Bacillales</taxon>
        <taxon>Paenibacillaceae</taxon>
        <taxon>Paenibacillus</taxon>
    </lineage>
</organism>
<comment type="caution">
    <text evidence="2">The sequence shown here is derived from an EMBL/GenBank/DDBJ whole genome shotgun (WGS) entry which is preliminary data.</text>
</comment>